<evidence type="ECO:0000313" key="8">
    <source>
        <dbReference type="EMBL" id="GET31188.1"/>
    </source>
</evidence>
<dbReference type="GO" id="GO:0009279">
    <property type="term" value="C:cell outer membrane"/>
    <property type="evidence" value="ECO:0007669"/>
    <property type="project" value="UniProtKB-SubCell"/>
</dbReference>
<evidence type="ECO:0000259" key="7">
    <source>
        <dbReference type="Pfam" id="PF14322"/>
    </source>
</evidence>
<dbReference type="Pfam" id="PF07980">
    <property type="entry name" value="SusD_RagB"/>
    <property type="match status" value="1"/>
</dbReference>
<evidence type="ECO:0000256" key="2">
    <source>
        <dbReference type="ARBA" id="ARBA00006275"/>
    </source>
</evidence>
<comment type="subcellular location">
    <subcellularLocation>
        <location evidence="1">Cell outer membrane</location>
    </subcellularLocation>
</comment>
<keyword evidence="3" id="KW-0732">Signal</keyword>
<dbReference type="InterPro" id="IPR012944">
    <property type="entry name" value="SusD_RagB_dom"/>
</dbReference>
<protein>
    <recommendedName>
        <fullName evidence="10">Glycan metabolism protein RagB</fullName>
    </recommendedName>
</protein>
<keyword evidence="5" id="KW-0998">Cell outer membrane</keyword>
<organism evidence="8 9">
    <name type="scientific">Prolixibacter bellariivorans</name>
    <dbReference type="NCBI Taxonomy" id="314319"/>
    <lineage>
        <taxon>Bacteria</taxon>
        <taxon>Pseudomonadati</taxon>
        <taxon>Bacteroidota</taxon>
        <taxon>Bacteroidia</taxon>
        <taxon>Marinilabiliales</taxon>
        <taxon>Prolixibacteraceae</taxon>
        <taxon>Prolixibacter</taxon>
    </lineage>
</organism>
<evidence type="ECO:0008006" key="10">
    <source>
        <dbReference type="Google" id="ProtNLM"/>
    </source>
</evidence>
<dbReference type="AlphaFoldDB" id="A0A5M4AU27"/>
<name>A0A5M4AU27_9BACT</name>
<dbReference type="InterPro" id="IPR011990">
    <property type="entry name" value="TPR-like_helical_dom_sf"/>
</dbReference>
<keyword evidence="9" id="KW-1185">Reference proteome</keyword>
<proteinExistence type="inferred from homology"/>
<comment type="similarity">
    <text evidence="2">Belongs to the SusD family.</text>
</comment>
<feature type="domain" description="RagB/SusD" evidence="6">
    <location>
        <begin position="322"/>
        <end position="450"/>
    </location>
</feature>
<keyword evidence="4" id="KW-0472">Membrane</keyword>
<gene>
    <name evidence="8" type="ORF">PbJCM13498_00510</name>
</gene>
<dbReference type="SUPFAM" id="SSF48452">
    <property type="entry name" value="TPR-like"/>
    <property type="match status" value="1"/>
</dbReference>
<dbReference type="Gene3D" id="1.25.40.390">
    <property type="match status" value="1"/>
</dbReference>
<evidence type="ECO:0000313" key="9">
    <source>
        <dbReference type="Proteomes" id="UP000391834"/>
    </source>
</evidence>
<dbReference type="CDD" id="cd08977">
    <property type="entry name" value="SusD"/>
    <property type="match status" value="1"/>
</dbReference>
<evidence type="ECO:0000256" key="5">
    <source>
        <dbReference type="ARBA" id="ARBA00023237"/>
    </source>
</evidence>
<evidence type="ECO:0000259" key="6">
    <source>
        <dbReference type="Pfam" id="PF07980"/>
    </source>
</evidence>
<evidence type="ECO:0000256" key="1">
    <source>
        <dbReference type="ARBA" id="ARBA00004442"/>
    </source>
</evidence>
<sequence length="456" mass="50659">MTSCDSFLDTKSYNQINSGDAFKTVDDVKAARNGLYYDLGSYRFCGNYVIAIGDFAGDISVADGSSGHFVNINNYAISDATPELSDVWQYGYKIVNNSTKIINGIDALLDNPETTEAQKNELNLYKAESYGLRALAYFHLVNIFGLPYGVDSNPHGGLVLMDKNAIEPEQNVSRSSVAETYSQILSDIDNSLAAYKLTPSKVNQFYFNRAAVYALKARTMLYMENYSEAITAAQESLDLRVVKEMKKADYLDMWKSLTISDEDIFTIAKTSDDNLSSNSLNTLYGSYGGHVSPGLVGDFTSTDYRLSLIDTTASSNHPMKFDGIESSAATSNIPQFRVSEMKLIIAEASAHLGLLDDARAALFFTAQRDSQITSVDDLPSTQADLLAFIAKERKRELFQEGQRYYDARRTGEKLTIANGKYTNFDVRKFVYPIPADEINAGYQCEQNENWSDNLPK</sequence>
<dbReference type="Pfam" id="PF14322">
    <property type="entry name" value="SusD-like_3"/>
    <property type="match status" value="1"/>
</dbReference>
<reference evidence="8 9" key="1">
    <citation type="submission" date="2019-10" db="EMBL/GenBank/DDBJ databases">
        <title>Prolixibacter strains distinguished by the presence of nitrate reductase genes were adept at nitrate-dependent anaerobic corrosion of metallic iron and carbon steel.</title>
        <authorList>
            <person name="Iino T."/>
            <person name="Shono N."/>
            <person name="Ito K."/>
            <person name="Nakamura R."/>
            <person name="Sueoka K."/>
            <person name="Harayama S."/>
            <person name="Ohkuma M."/>
        </authorList>
    </citation>
    <scope>NUCLEOTIDE SEQUENCE [LARGE SCALE GENOMIC DNA]</scope>
    <source>
        <strain evidence="8 9">JCM 13498</strain>
    </source>
</reference>
<evidence type="ECO:0000256" key="4">
    <source>
        <dbReference type="ARBA" id="ARBA00023136"/>
    </source>
</evidence>
<comment type="caution">
    <text evidence="8">The sequence shown here is derived from an EMBL/GenBank/DDBJ whole genome shotgun (WGS) entry which is preliminary data.</text>
</comment>
<dbReference type="InterPro" id="IPR033985">
    <property type="entry name" value="SusD-like_N"/>
</dbReference>
<dbReference type="EMBL" id="BLAX01000001">
    <property type="protein sequence ID" value="GET31188.1"/>
    <property type="molecule type" value="Genomic_DNA"/>
</dbReference>
<dbReference type="Gene3D" id="2.20.20.130">
    <property type="match status" value="1"/>
</dbReference>
<dbReference type="Proteomes" id="UP000391834">
    <property type="component" value="Unassembled WGS sequence"/>
</dbReference>
<dbReference type="Gene3D" id="1.25.40.900">
    <property type="match status" value="1"/>
</dbReference>
<feature type="domain" description="SusD-like N-terminal" evidence="7">
    <location>
        <begin position="7"/>
        <end position="221"/>
    </location>
</feature>
<accession>A0A5M4AU27</accession>
<evidence type="ECO:0000256" key="3">
    <source>
        <dbReference type="ARBA" id="ARBA00022729"/>
    </source>
</evidence>